<dbReference type="eggNOG" id="ENOG502QWBK">
    <property type="taxonomic scope" value="Eukaryota"/>
</dbReference>
<dbReference type="STRING" id="3988.B9SZL4"/>
<name>B9SZL4_RICCO</name>
<organism evidence="2 3">
    <name type="scientific">Ricinus communis</name>
    <name type="common">Castor bean</name>
    <dbReference type="NCBI Taxonomy" id="3988"/>
    <lineage>
        <taxon>Eukaryota</taxon>
        <taxon>Viridiplantae</taxon>
        <taxon>Streptophyta</taxon>
        <taxon>Embryophyta</taxon>
        <taxon>Tracheophyta</taxon>
        <taxon>Spermatophyta</taxon>
        <taxon>Magnoliopsida</taxon>
        <taxon>eudicotyledons</taxon>
        <taxon>Gunneridae</taxon>
        <taxon>Pentapetalae</taxon>
        <taxon>rosids</taxon>
        <taxon>fabids</taxon>
        <taxon>Malpighiales</taxon>
        <taxon>Euphorbiaceae</taxon>
        <taxon>Acalyphoideae</taxon>
        <taxon>Acalypheae</taxon>
        <taxon>Ricinus</taxon>
    </lineage>
</organism>
<protein>
    <submittedName>
        <fullName evidence="2">Catalytic, putative</fullName>
    </submittedName>
</protein>
<proteinExistence type="predicted"/>
<accession>B9SZL4</accession>
<dbReference type="Pfam" id="PF12706">
    <property type="entry name" value="Lactamase_B_2"/>
    <property type="match status" value="1"/>
</dbReference>
<evidence type="ECO:0000259" key="1">
    <source>
        <dbReference type="Pfam" id="PF12706"/>
    </source>
</evidence>
<gene>
    <name evidence="2" type="ORF">RCOM_1257280</name>
</gene>
<dbReference type="AlphaFoldDB" id="B9SZL4"/>
<dbReference type="InParanoid" id="B9SZL4"/>
<dbReference type="PANTHER" id="PTHR42663:SF11">
    <property type="entry name" value="METALLO-BETA-LACTAMASE DOMAIN-CONTAINING PROTEIN"/>
    <property type="match status" value="1"/>
</dbReference>
<sequence>MESQNLTQNSIPDAVRSALIFLGTGNSNTHIWLLRIFRNEKLRCNTSLLIDYYQSKEEHKYILIDVGKTFREQVLRWFTFHKIPRVDSIVLTHEHADAVLGLDDVRAVQGFSPTNDTDPIPVYLSQFSMDSVALRFPYLTKKRLREGEKKKRVAQLDWMIIEEDCQRPFVASGLQFIPLPVMHGKDYIYLGFLFGKKSRVAYISDVSRFPESTEYVISKAGAGQLDLLILEASRKSGGPGGAHFCLSQTLEALKRLYPKQALLTGMGHEFDHYKDNEFLAEWSKREGIPVQLAHDGLRIPIDL</sequence>
<dbReference type="Gene3D" id="3.60.15.10">
    <property type="entry name" value="Ribonuclease Z/Hydroxyacylglutathione hydrolase-like"/>
    <property type="match status" value="1"/>
</dbReference>
<keyword evidence="3" id="KW-1185">Reference proteome</keyword>
<evidence type="ECO:0000313" key="2">
    <source>
        <dbReference type="EMBL" id="EEF30945.1"/>
    </source>
</evidence>
<reference evidence="3" key="1">
    <citation type="journal article" date="2010" name="Nat. Biotechnol.">
        <title>Draft genome sequence of the oilseed species Ricinus communis.</title>
        <authorList>
            <person name="Chan A.P."/>
            <person name="Crabtree J."/>
            <person name="Zhao Q."/>
            <person name="Lorenzi H."/>
            <person name="Orvis J."/>
            <person name="Puiu D."/>
            <person name="Melake-Berhan A."/>
            <person name="Jones K.M."/>
            <person name="Redman J."/>
            <person name="Chen G."/>
            <person name="Cahoon E.B."/>
            <person name="Gedil M."/>
            <person name="Stanke M."/>
            <person name="Haas B.J."/>
            <person name="Wortman J.R."/>
            <person name="Fraser-Liggett C.M."/>
            <person name="Ravel J."/>
            <person name="Rabinowicz P.D."/>
        </authorList>
    </citation>
    <scope>NUCLEOTIDE SEQUENCE [LARGE SCALE GENOMIC DNA]</scope>
    <source>
        <strain evidence="3">cv. Hale</strain>
    </source>
</reference>
<dbReference type="SUPFAM" id="SSF56281">
    <property type="entry name" value="Metallo-hydrolase/oxidoreductase"/>
    <property type="match status" value="1"/>
</dbReference>
<feature type="domain" description="Metallo-beta-lactamase" evidence="1">
    <location>
        <begin position="61"/>
        <end position="265"/>
    </location>
</feature>
<dbReference type="Proteomes" id="UP000008311">
    <property type="component" value="Unassembled WGS sequence"/>
</dbReference>
<dbReference type="CDD" id="cd16279">
    <property type="entry name" value="metallo-hydrolase-like_MBL-fold"/>
    <property type="match status" value="1"/>
</dbReference>
<dbReference type="InterPro" id="IPR036866">
    <property type="entry name" value="RibonucZ/Hydroxyglut_hydro"/>
</dbReference>
<evidence type="ECO:0000313" key="3">
    <source>
        <dbReference type="Proteomes" id="UP000008311"/>
    </source>
</evidence>
<dbReference type="PANTHER" id="PTHR42663">
    <property type="entry name" value="HYDROLASE C777.06C-RELATED-RELATED"/>
    <property type="match status" value="1"/>
</dbReference>
<dbReference type="InterPro" id="IPR001279">
    <property type="entry name" value="Metallo-B-lactamas"/>
</dbReference>
<dbReference type="EMBL" id="EQ974279">
    <property type="protein sequence ID" value="EEF30945.1"/>
    <property type="molecule type" value="Genomic_DNA"/>
</dbReference>